<name>A0ABQ7DXT2_BRACR</name>
<dbReference type="EMBL" id="QGKV02000649">
    <property type="protein sequence ID" value="KAF3581955.1"/>
    <property type="molecule type" value="Genomic_DNA"/>
</dbReference>
<keyword evidence="2" id="KW-1185">Reference proteome</keyword>
<evidence type="ECO:0000313" key="1">
    <source>
        <dbReference type="EMBL" id="KAF3581955.1"/>
    </source>
</evidence>
<comment type="caution">
    <text evidence="1">The sequence shown here is derived from an EMBL/GenBank/DDBJ whole genome shotgun (WGS) entry which is preliminary data.</text>
</comment>
<dbReference type="Proteomes" id="UP000266723">
    <property type="component" value="Unassembled WGS sequence"/>
</dbReference>
<organism evidence="1 2">
    <name type="scientific">Brassica cretica</name>
    <name type="common">Mustard</name>
    <dbReference type="NCBI Taxonomy" id="69181"/>
    <lineage>
        <taxon>Eukaryota</taxon>
        <taxon>Viridiplantae</taxon>
        <taxon>Streptophyta</taxon>
        <taxon>Embryophyta</taxon>
        <taxon>Tracheophyta</taxon>
        <taxon>Spermatophyta</taxon>
        <taxon>Magnoliopsida</taxon>
        <taxon>eudicotyledons</taxon>
        <taxon>Gunneridae</taxon>
        <taxon>Pentapetalae</taxon>
        <taxon>rosids</taxon>
        <taxon>malvids</taxon>
        <taxon>Brassicales</taxon>
        <taxon>Brassicaceae</taxon>
        <taxon>Brassiceae</taxon>
        <taxon>Brassica</taxon>
    </lineage>
</organism>
<gene>
    <name evidence="1" type="ORF">DY000_02029634</name>
</gene>
<accession>A0ABQ7DXT2</accession>
<proteinExistence type="predicted"/>
<evidence type="ECO:0000313" key="2">
    <source>
        <dbReference type="Proteomes" id="UP000266723"/>
    </source>
</evidence>
<protein>
    <submittedName>
        <fullName evidence="1">Uncharacterized protein</fullName>
    </submittedName>
</protein>
<sequence length="63" mass="6896">MAKRAELRRINAYGLLTLSIRSGSSSLGSFGESTFINGSTILLSANRTSDAPDCPMVHNFFWE</sequence>
<reference evidence="1 2" key="1">
    <citation type="journal article" date="2020" name="BMC Genomics">
        <title>Intraspecific diversification of the crop wild relative Brassica cretica Lam. using demographic model selection.</title>
        <authorList>
            <person name="Kioukis A."/>
            <person name="Michalopoulou V.A."/>
            <person name="Briers L."/>
            <person name="Pirintsos S."/>
            <person name="Studholme D.J."/>
            <person name="Pavlidis P."/>
            <person name="Sarris P.F."/>
        </authorList>
    </citation>
    <scope>NUCLEOTIDE SEQUENCE [LARGE SCALE GENOMIC DNA]</scope>
    <source>
        <strain evidence="2">cv. PFS-1207/04</strain>
    </source>
</reference>